<evidence type="ECO:0000256" key="4">
    <source>
        <dbReference type="ARBA" id="ARBA00022473"/>
    </source>
</evidence>
<reference evidence="13" key="2">
    <citation type="submission" date="2023-06" db="EMBL/GenBank/DDBJ databases">
        <authorList>
            <person name="Ma L."/>
            <person name="Liu K.-W."/>
            <person name="Li Z."/>
            <person name="Hsiao Y.-Y."/>
            <person name="Qi Y."/>
            <person name="Fu T."/>
            <person name="Tang G."/>
            <person name="Zhang D."/>
            <person name="Sun W.-H."/>
            <person name="Liu D.-K."/>
            <person name="Li Y."/>
            <person name="Chen G.-Z."/>
            <person name="Liu X.-D."/>
            <person name="Liao X.-Y."/>
            <person name="Jiang Y.-T."/>
            <person name="Yu X."/>
            <person name="Hao Y."/>
            <person name="Huang J."/>
            <person name="Zhao X.-W."/>
            <person name="Ke S."/>
            <person name="Chen Y.-Y."/>
            <person name="Wu W.-L."/>
            <person name="Hsu J.-L."/>
            <person name="Lin Y.-F."/>
            <person name="Huang M.-D."/>
            <person name="Li C.-Y."/>
            <person name="Huang L."/>
            <person name="Wang Z.-W."/>
            <person name="Zhao X."/>
            <person name="Zhong W.-Y."/>
            <person name="Peng D.-H."/>
            <person name="Ahmad S."/>
            <person name="Lan S."/>
            <person name="Zhang J.-S."/>
            <person name="Tsai W.-C."/>
            <person name="Van De Peer Y."/>
            <person name="Liu Z.-J."/>
        </authorList>
    </citation>
    <scope>NUCLEOTIDE SEQUENCE</scope>
    <source>
        <strain evidence="13">SCP</strain>
        <tissue evidence="13">Leaves</tissue>
    </source>
</reference>
<reference evidence="13" key="1">
    <citation type="journal article" date="2023" name="Nat. Commun.">
        <title>Diploid and tetraploid genomes of Acorus and the evolution of monocots.</title>
        <authorList>
            <person name="Ma L."/>
            <person name="Liu K.W."/>
            <person name="Li Z."/>
            <person name="Hsiao Y.Y."/>
            <person name="Qi Y."/>
            <person name="Fu T."/>
            <person name="Tang G.D."/>
            <person name="Zhang D."/>
            <person name="Sun W.H."/>
            <person name="Liu D.K."/>
            <person name="Li Y."/>
            <person name="Chen G.Z."/>
            <person name="Liu X.D."/>
            <person name="Liao X.Y."/>
            <person name="Jiang Y.T."/>
            <person name="Yu X."/>
            <person name="Hao Y."/>
            <person name="Huang J."/>
            <person name="Zhao X.W."/>
            <person name="Ke S."/>
            <person name="Chen Y.Y."/>
            <person name="Wu W.L."/>
            <person name="Hsu J.L."/>
            <person name="Lin Y.F."/>
            <person name="Huang M.D."/>
            <person name="Li C.Y."/>
            <person name="Huang L."/>
            <person name="Wang Z.W."/>
            <person name="Zhao X."/>
            <person name="Zhong W.Y."/>
            <person name="Peng D.H."/>
            <person name="Ahmad S."/>
            <person name="Lan S."/>
            <person name="Zhang J.S."/>
            <person name="Tsai W.C."/>
            <person name="Van de Peer Y."/>
            <person name="Liu Z.J."/>
        </authorList>
    </citation>
    <scope>NUCLEOTIDE SEQUENCE</scope>
    <source>
        <strain evidence="13">SCP</strain>
    </source>
</reference>
<dbReference type="EMBL" id="JAUJYN010000006">
    <property type="protein sequence ID" value="KAK1269644.1"/>
    <property type="molecule type" value="Genomic_DNA"/>
</dbReference>
<keyword evidence="5 10" id="KW-0964">Secreted</keyword>
<dbReference type="GO" id="GO:0008283">
    <property type="term" value="P:cell population proliferation"/>
    <property type="evidence" value="ECO:0007669"/>
    <property type="project" value="UniProtKB-UniRule"/>
</dbReference>
<keyword evidence="4 10" id="KW-0217">Developmental protein</keyword>
<dbReference type="PANTHER" id="PTHR33285">
    <property type="entry name" value="PHYTOSULFOKINES 3"/>
    <property type="match status" value="1"/>
</dbReference>
<dbReference type="InterPro" id="IPR009438">
    <property type="entry name" value="Phytosulfokine"/>
</dbReference>
<dbReference type="GO" id="GO:0005576">
    <property type="term" value="C:extracellular region"/>
    <property type="evidence" value="ECO:0007669"/>
    <property type="project" value="UniProtKB-SubCell"/>
</dbReference>
<evidence type="ECO:0000256" key="7">
    <source>
        <dbReference type="ARBA" id="ARBA00022729"/>
    </source>
</evidence>
<name>A0AAV9B075_ACOGR</name>
<accession>A0AAV9B075</accession>
<dbReference type="Pfam" id="PF06404">
    <property type="entry name" value="PSK"/>
    <property type="match status" value="1"/>
</dbReference>
<comment type="PTM">
    <text evidence="10">PSK-alpha is produced by endopeptidase digestion. PSK-beta is produced from PSK-alpha by exopeptidase digestion.</text>
</comment>
<dbReference type="GO" id="GO:0008083">
    <property type="term" value="F:growth factor activity"/>
    <property type="evidence" value="ECO:0007669"/>
    <property type="project" value="UniProtKB-UniRule"/>
</dbReference>
<sequence length="77" mass="8613">MSKYTALFVISLLLFVSLTSAARAGPSLSQMTQQEEVEEVNVKGVEDVCEGVGEEECLMRRTLTAHIDYIYTQEKKP</sequence>
<dbReference type="EMBL" id="JAUJYN010000006">
    <property type="protein sequence ID" value="KAK1268050.1"/>
    <property type="molecule type" value="Genomic_DNA"/>
</dbReference>
<protein>
    <recommendedName>
        <fullName evidence="10">Phytosulfokine</fullName>
    </recommendedName>
    <component>
        <recommendedName>
            <fullName evidence="10">Phytosulfokine-alpha</fullName>
            <shortName evidence="10">PSK-alpha</shortName>
            <shortName evidence="10">Phytosulfokine-a</shortName>
        </recommendedName>
    </component>
    <component>
        <recommendedName>
            <fullName evidence="10">Phytosulfokine-beta</fullName>
            <shortName evidence="10">PSK-beta</shortName>
            <shortName evidence="10">Phytosulfokine-b</shortName>
        </recommendedName>
    </component>
</protein>
<evidence type="ECO:0000313" key="14">
    <source>
        <dbReference type="Proteomes" id="UP001179952"/>
    </source>
</evidence>
<keyword evidence="9 10" id="KW-0339">Growth factor</keyword>
<dbReference type="Proteomes" id="UP001179952">
    <property type="component" value="Unassembled WGS sequence"/>
</dbReference>
<proteinExistence type="inferred from homology"/>
<evidence type="ECO:0000313" key="12">
    <source>
        <dbReference type="EMBL" id="KAK1268280.1"/>
    </source>
</evidence>
<evidence type="ECO:0000256" key="8">
    <source>
        <dbReference type="ARBA" id="ARBA00022782"/>
    </source>
</evidence>
<keyword evidence="14" id="KW-1185">Reference proteome</keyword>
<dbReference type="GO" id="GO:0030154">
    <property type="term" value="P:cell differentiation"/>
    <property type="evidence" value="ECO:0007669"/>
    <property type="project" value="UniProtKB-UniRule"/>
</dbReference>
<dbReference type="PANTHER" id="PTHR33285:SF55">
    <property type="entry name" value="PHYTOSULFOKINES 3"/>
    <property type="match status" value="1"/>
</dbReference>
<comment type="function">
    <text evidence="1 10">Promotes plant cell differentiation, organogenesis and somatic embryogenesis as well as cell proliferation.</text>
</comment>
<evidence type="ECO:0000256" key="9">
    <source>
        <dbReference type="ARBA" id="ARBA00023030"/>
    </source>
</evidence>
<feature type="signal peptide" evidence="10">
    <location>
        <begin position="1"/>
        <end position="21"/>
    </location>
</feature>
<evidence type="ECO:0000256" key="3">
    <source>
        <dbReference type="ARBA" id="ARBA00010781"/>
    </source>
</evidence>
<evidence type="ECO:0000256" key="1">
    <source>
        <dbReference type="ARBA" id="ARBA00003158"/>
    </source>
</evidence>
<dbReference type="AlphaFoldDB" id="A0AAV9B075"/>
<evidence type="ECO:0000256" key="10">
    <source>
        <dbReference type="RuleBase" id="RU368031"/>
    </source>
</evidence>
<keyword evidence="8 10" id="KW-0221">Differentiation</keyword>
<dbReference type="EMBL" id="JAUJYN010000006">
    <property type="protein sequence ID" value="KAK1268280.1"/>
    <property type="molecule type" value="Genomic_DNA"/>
</dbReference>
<comment type="subcellular location">
    <subcellularLocation>
        <location evidence="2 10">Secreted</location>
    </subcellularLocation>
</comment>
<evidence type="ECO:0000313" key="11">
    <source>
        <dbReference type="EMBL" id="KAK1268050.1"/>
    </source>
</evidence>
<comment type="PTM">
    <text evidence="10">Sulfation is important for activity and for the binding to a putative membrane receptor.</text>
</comment>
<keyword evidence="7 10" id="KW-0732">Signal</keyword>
<evidence type="ECO:0000256" key="2">
    <source>
        <dbReference type="ARBA" id="ARBA00004613"/>
    </source>
</evidence>
<organism evidence="13 14">
    <name type="scientific">Acorus gramineus</name>
    <name type="common">Dwarf sweet flag</name>
    <dbReference type="NCBI Taxonomy" id="55184"/>
    <lineage>
        <taxon>Eukaryota</taxon>
        <taxon>Viridiplantae</taxon>
        <taxon>Streptophyta</taxon>
        <taxon>Embryophyta</taxon>
        <taxon>Tracheophyta</taxon>
        <taxon>Spermatophyta</taxon>
        <taxon>Magnoliopsida</taxon>
        <taxon>Liliopsida</taxon>
        <taxon>Acoraceae</taxon>
        <taxon>Acorus</taxon>
    </lineage>
</organism>
<keyword evidence="6 10" id="KW-0765">Sulfation</keyword>
<evidence type="ECO:0000256" key="5">
    <source>
        <dbReference type="ARBA" id="ARBA00022525"/>
    </source>
</evidence>
<gene>
    <name evidence="12" type="ORF">QJS04_geneDACA022077</name>
    <name evidence="11" type="ORF">QJS04_geneDACA024073</name>
    <name evidence="13" type="ORF">QJS04_geneDACA025061</name>
</gene>
<feature type="chain" id="PRO_5044523114" description="Phytosulfokine" evidence="10">
    <location>
        <begin position="22"/>
        <end position="77"/>
    </location>
</feature>
<comment type="caution">
    <text evidence="13">The sequence shown here is derived from an EMBL/GenBank/DDBJ whole genome shotgun (WGS) entry which is preliminary data.</text>
</comment>
<evidence type="ECO:0000256" key="6">
    <source>
        <dbReference type="ARBA" id="ARBA00022641"/>
    </source>
</evidence>
<evidence type="ECO:0000313" key="13">
    <source>
        <dbReference type="EMBL" id="KAK1269644.1"/>
    </source>
</evidence>
<comment type="similarity">
    <text evidence="3 10">Belongs to the phytosulfokine family.</text>
</comment>